<protein>
    <recommendedName>
        <fullName evidence="4">DNA damage-inducible protein 1</fullName>
    </recommendedName>
</protein>
<evidence type="ECO:0000256" key="8">
    <source>
        <dbReference type="SAM" id="MobiDB-lite"/>
    </source>
</evidence>
<dbReference type="SUPFAM" id="SSF54236">
    <property type="entry name" value="Ubiquitin-like"/>
    <property type="match status" value="1"/>
</dbReference>
<dbReference type="Gene3D" id="3.10.20.90">
    <property type="entry name" value="Phosphatidylinositol 3-kinase Catalytic Subunit, Chain A, domain 1"/>
    <property type="match status" value="1"/>
</dbReference>
<dbReference type="GO" id="GO:0006508">
    <property type="term" value="P:proteolysis"/>
    <property type="evidence" value="ECO:0007669"/>
    <property type="project" value="UniProtKB-KW"/>
</dbReference>
<organism evidence="10">
    <name type="scientific">Kwoniella pini CBS 10737</name>
    <dbReference type="NCBI Taxonomy" id="1296096"/>
    <lineage>
        <taxon>Eukaryota</taxon>
        <taxon>Fungi</taxon>
        <taxon>Dikarya</taxon>
        <taxon>Basidiomycota</taxon>
        <taxon>Agaricomycotina</taxon>
        <taxon>Tremellomycetes</taxon>
        <taxon>Tremellales</taxon>
        <taxon>Cryptococcaceae</taxon>
        <taxon>Kwoniella</taxon>
    </lineage>
</organism>
<comment type="function">
    <text evidence="1">Probable aspartic protease. May be involved in the regulation of exocytosis. Acts as a linker between the 19S proteasome and polyubiquitinated proteins via UBA domain interactions with ubiquitin for their subsequent degradation. Required for S-phase checkpoint control.</text>
</comment>
<feature type="region of interest" description="Disordered" evidence="8">
    <location>
        <begin position="355"/>
        <end position="401"/>
    </location>
</feature>
<dbReference type="SUPFAM" id="SSF50630">
    <property type="entry name" value="Acid proteases"/>
    <property type="match status" value="1"/>
</dbReference>
<keyword evidence="6" id="KW-0064">Aspartyl protease</keyword>
<keyword evidence="5" id="KW-0645">Protease</keyword>
<evidence type="ECO:0000256" key="2">
    <source>
        <dbReference type="ARBA" id="ARBA00009136"/>
    </source>
</evidence>
<dbReference type="Gene3D" id="1.10.8.10">
    <property type="entry name" value="DNA helicase RuvA subunit, C-terminal domain"/>
    <property type="match status" value="1"/>
</dbReference>
<dbReference type="OrthoDB" id="1047367at2759"/>
<evidence type="ECO:0000313" key="10">
    <source>
        <dbReference type="EMBL" id="OCF46350.1"/>
    </source>
</evidence>
<dbReference type="SUPFAM" id="SSF46934">
    <property type="entry name" value="UBA-like"/>
    <property type="match status" value="1"/>
</dbReference>
<dbReference type="EMBL" id="KI894017">
    <property type="protein sequence ID" value="OCF46350.1"/>
    <property type="molecule type" value="Genomic_DNA"/>
</dbReference>
<evidence type="ECO:0000256" key="7">
    <source>
        <dbReference type="ARBA" id="ARBA00022801"/>
    </source>
</evidence>
<dbReference type="STRING" id="1296096.A0A1B9HSV6"/>
<reference evidence="10" key="2">
    <citation type="submission" date="2016-07" db="EMBL/GenBank/DDBJ databases">
        <title>Evolution of pathogenesis and genome organization in the Tremellales.</title>
        <authorList>
            <person name="Cuomo C."/>
            <person name="Litvintseva A."/>
            <person name="Heitman J."/>
            <person name="Chen Y."/>
            <person name="Sun S."/>
            <person name="Springer D."/>
            <person name="Dromer F."/>
            <person name="Young S."/>
            <person name="Zeng Q."/>
            <person name="Chapman S."/>
            <person name="Gujja S."/>
            <person name="Saif S."/>
            <person name="Birren B."/>
        </authorList>
    </citation>
    <scope>NUCLEOTIDE SEQUENCE</scope>
    <source>
        <strain evidence="10">CBS 10737</strain>
    </source>
</reference>
<dbReference type="InterPro" id="IPR019103">
    <property type="entry name" value="Peptidase_aspartic_DDI1-type"/>
</dbReference>
<dbReference type="AlphaFoldDB" id="A0A1B9HSV6"/>
<accession>A0A1B9HSV6</accession>
<sequence length="441" mass="46988">MKLTVIAPDTVYEHEVSSDMEIQDVQALIEAESGLPHTALILSTDSGVPLTDVKRTLQSYGLIGEESTIFLTPRSQPAASSSSSSSGPSSQGINHLDGSDADIERMRLQALGNPSLMEQLKRNDPEMRSAIQGGTESFKQALLLAQQRQRTAATEKQRQIELLNADPYDIEAQKKIEEAIRMEAVMENMSHAMEYSPESFGNVTMLYIDVEVNGHPVKAFVDSGAQTTIISPECAEACGIMRLLDTRFAGMAEGVGTARILGRVHSAQIKLGGLHLPCSFSVLEGKAVDLLFGLDMLKRHQCCIDLSTNVLRISNTEVPFLAEHELPEKARRRGEAELADEMGEAASQGIKAGVANPTIPKKDFPGSGQSLGGASAGPSSSASTRVPPGGQSLGARSSGGSNVREEDIQILIGLGAPRDHAIQLLQATDGNVDVAASMLFG</sequence>
<evidence type="ECO:0000259" key="9">
    <source>
        <dbReference type="PROSITE" id="PS50030"/>
    </source>
</evidence>
<evidence type="ECO:0000256" key="1">
    <source>
        <dbReference type="ARBA" id="ARBA00003231"/>
    </source>
</evidence>
<dbReference type="InterPro" id="IPR009060">
    <property type="entry name" value="UBA-like_sf"/>
</dbReference>
<dbReference type="PANTHER" id="PTHR15397">
    <property type="entry name" value="SODIUM-GLUCOSE COTRANSPORTER REGULATORY PROTEIN -RELATED"/>
    <property type="match status" value="1"/>
</dbReference>
<feature type="domain" description="UBA" evidence="9">
    <location>
        <begin position="402"/>
        <end position="441"/>
    </location>
</feature>
<proteinExistence type="inferred from homology"/>
<name>A0A1B9HSV6_9TREE</name>
<dbReference type="Pfam" id="PF09668">
    <property type="entry name" value="Asp_protease"/>
    <property type="match status" value="1"/>
</dbReference>
<dbReference type="CDD" id="cd14310">
    <property type="entry name" value="UBA_cnDdi1_like"/>
    <property type="match status" value="1"/>
</dbReference>
<dbReference type="Gene3D" id="2.40.70.10">
    <property type="entry name" value="Acid Proteases"/>
    <property type="match status" value="1"/>
</dbReference>
<keyword evidence="7" id="KW-0378">Hydrolase</keyword>
<evidence type="ECO:0000256" key="3">
    <source>
        <dbReference type="ARBA" id="ARBA00011128"/>
    </source>
</evidence>
<comment type="subunit">
    <text evidence="3">Binds ubiquitin and polyubiquitinated proteins.</text>
</comment>
<evidence type="ECO:0000256" key="4">
    <source>
        <dbReference type="ARBA" id="ARBA00021491"/>
    </source>
</evidence>
<dbReference type="InterPro" id="IPR029071">
    <property type="entry name" value="Ubiquitin-like_domsf"/>
</dbReference>
<comment type="similarity">
    <text evidence="2">Belongs to the DDI1 family.</text>
</comment>
<dbReference type="Pfam" id="PF00627">
    <property type="entry name" value="UBA"/>
    <property type="match status" value="1"/>
</dbReference>
<dbReference type="PROSITE" id="PS50030">
    <property type="entry name" value="UBA"/>
    <property type="match status" value="1"/>
</dbReference>
<dbReference type="SMART" id="SM00165">
    <property type="entry name" value="UBA"/>
    <property type="match status" value="1"/>
</dbReference>
<dbReference type="GO" id="GO:0004190">
    <property type="term" value="F:aspartic-type endopeptidase activity"/>
    <property type="evidence" value="ECO:0007669"/>
    <property type="project" value="UniProtKB-KW"/>
</dbReference>
<dbReference type="InterPro" id="IPR021109">
    <property type="entry name" value="Peptidase_aspartic_dom_sf"/>
</dbReference>
<dbReference type="PANTHER" id="PTHR15397:SF3">
    <property type="entry name" value="DNA DAMAGE INDUCIBLE 1 HOMOLOG 2"/>
    <property type="match status" value="1"/>
</dbReference>
<feature type="region of interest" description="Disordered" evidence="8">
    <location>
        <begin position="73"/>
        <end position="97"/>
    </location>
</feature>
<feature type="compositionally biased region" description="Low complexity" evidence="8">
    <location>
        <begin position="75"/>
        <end position="92"/>
    </location>
</feature>
<evidence type="ECO:0000256" key="6">
    <source>
        <dbReference type="ARBA" id="ARBA00022750"/>
    </source>
</evidence>
<reference evidence="10" key="1">
    <citation type="submission" date="2013-07" db="EMBL/GenBank/DDBJ databases">
        <title>The Genome Sequence of Cryptococcus pinus CBS10737.</title>
        <authorList>
            <consortium name="The Broad Institute Genome Sequencing Platform"/>
            <person name="Cuomo C."/>
            <person name="Litvintseva A."/>
            <person name="Chen Y."/>
            <person name="Heitman J."/>
            <person name="Sun S."/>
            <person name="Springer D."/>
            <person name="Dromer F."/>
            <person name="Young S.K."/>
            <person name="Zeng Q."/>
            <person name="Gargeya S."/>
            <person name="Fitzgerald M."/>
            <person name="Abouelleil A."/>
            <person name="Alvarado L."/>
            <person name="Berlin A.M."/>
            <person name="Chapman S.B."/>
            <person name="Dewar J."/>
            <person name="Goldberg J."/>
            <person name="Griggs A."/>
            <person name="Gujja S."/>
            <person name="Hansen M."/>
            <person name="Howarth C."/>
            <person name="Imamovic A."/>
            <person name="Larimer J."/>
            <person name="McCowan C."/>
            <person name="Murphy C."/>
            <person name="Pearson M."/>
            <person name="Priest M."/>
            <person name="Roberts A."/>
            <person name="Saif S."/>
            <person name="Shea T."/>
            <person name="Sykes S."/>
            <person name="Wortman J."/>
            <person name="Nusbaum C."/>
            <person name="Birren B."/>
        </authorList>
    </citation>
    <scope>NUCLEOTIDE SEQUENCE [LARGE SCALE GENOMIC DNA]</scope>
    <source>
        <strain evidence="10">CBS 10737</strain>
    </source>
</reference>
<dbReference type="InterPro" id="IPR015940">
    <property type="entry name" value="UBA"/>
</dbReference>
<gene>
    <name evidence="10" type="ORF">I206_07583</name>
</gene>
<dbReference type="CDD" id="cd05479">
    <property type="entry name" value="RP_DDI"/>
    <property type="match status" value="1"/>
</dbReference>
<evidence type="ECO:0000256" key="5">
    <source>
        <dbReference type="ARBA" id="ARBA00022670"/>
    </source>
</evidence>